<evidence type="ECO:0000313" key="3">
    <source>
        <dbReference type="EMBL" id="RRD00552.1"/>
    </source>
</evidence>
<organism evidence="3 4">
    <name type="scientific">Amphritea balenae</name>
    <dbReference type="NCBI Taxonomy" id="452629"/>
    <lineage>
        <taxon>Bacteria</taxon>
        <taxon>Pseudomonadati</taxon>
        <taxon>Pseudomonadota</taxon>
        <taxon>Gammaproteobacteria</taxon>
        <taxon>Oceanospirillales</taxon>
        <taxon>Oceanospirillaceae</taxon>
        <taxon>Amphritea</taxon>
    </lineage>
</organism>
<feature type="transmembrane region" description="Helical" evidence="1">
    <location>
        <begin position="174"/>
        <end position="195"/>
    </location>
</feature>
<dbReference type="AlphaFoldDB" id="A0A3P1STM9"/>
<reference evidence="3 4" key="1">
    <citation type="submission" date="2018-11" db="EMBL/GenBank/DDBJ databases">
        <title>The draft genome sequence of Amphritea balenae JAMM 1525T.</title>
        <authorList>
            <person name="Fang Z."/>
            <person name="Zhang Y."/>
            <person name="Han X."/>
        </authorList>
    </citation>
    <scope>NUCLEOTIDE SEQUENCE [LARGE SCALE GENOMIC DNA]</scope>
    <source>
        <strain evidence="3 4">JAMM 1525</strain>
    </source>
</reference>
<dbReference type="InterPro" id="IPR050706">
    <property type="entry name" value="Cyclic-di-GMP_PDE-like"/>
</dbReference>
<feature type="transmembrane region" description="Helical" evidence="1">
    <location>
        <begin position="96"/>
        <end position="118"/>
    </location>
</feature>
<feature type="transmembrane region" description="Helical" evidence="1">
    <location>
        <begin position="124"/>
        <end position="144"/>
    </location>
</feature>
<dbReference type="PROSITE" id="PS50887">
    <property type="entry name" value="GGDEF"/>
    <property type="match status" value="1"/>
</dbReference>
<protein>
    <submittedName>
        <fullName evidence="3">Diguanylate cyclase</fullName>
    </submittedName>
</protein>
<dbReference type="SUPFAM" id="SSF55073">
    <property type="entry name" value="Nucleotide cyclase"/>
    <property type="match status" value="1"/>
</dbReference>
<comment type="caution">
    <text evidence="3">The sequence shown here is derived from an EMBL/GenBank/DDBJ whole genome shotgun (WGS) entry which is preliminary data.</text>
</comment>
<dbReference type="PANTHER" id="PTHR33121">
    <property type="entry name" value="CYCLIC DI-GMP PHOSPHODIESTERASE PDEF"/>
    <property type="match status" value="1"/>
</dbReference>
<dbReference type="CDD" id="cd01949">
    <property type="entry name" value="GGDEF"/>
    <property type="match status" value="1"/>
</dbReference>
<dbReference type="Pfam" id="PF00990">
    <property type="entry name" value="GGDEF"/>
    <property type="match status" value="1"/>
</dbReference>
<dbReference type="GO" id="GO:0071111">
    <property type="term" value="F:cyclic-guanylate-specific phosphodiesterase activity"/>
    <property type="evidence" value="ECO:0007669"/>
    <property type="project" value="InterPro"/>
</dbReference>
<evidence type="ECO:0000259" key="2">
    <source>
        <dbReference type="PROSITE" id="PS50887"/>
    </source>
</evidence>
<sequence length="387" mass="44369">MHLMKTPLFLLYPQPSDDFSRKVFCQRVHLFHKQSLLNIPIMMLGTGCLAWFQFVSETPIEHLWIWIAAFLITTIAIIICDRLYRELCSFKELRNWIILRCSIGLTAFLLYGLSPFLIPETSDQIYSVILYTILLFIWFMSLFSINIIPEYYLAATLVLLPPLSYFMLAQEQYLNMMLTILLPLAILVALPKAFLLTKTSISDISYQLLLQQEVEDHHKAKQQIGASALYDELTGIANKRFFLETSQIMIASTLRMHKRVGLVMLEIDNAAQLSLQLDLNNMQKTLKVTADRIASSIRSSDIAARIDEFRFAILIVNLDSENQLDILIASLTNKLSNELPLRQPDTHLSVSIASSIAPDDGHDINCLFRTTEQRLKQISKLRKRRNG</sequence>
<feature type="domain" description="GGDEF" evidence="2">
    <location>
        <begin position="258"/>
        <end position="387"/>
    </location>
</feature>
<dbReference type="SMART" id="SM00267">
    <property type="entry name" value="GGDEF"/>
    <property type="match status" value="1"/>
</dbReference>
<gene>
    <name evidence="3" type="ORF">EHS89_05545</name>
</gene>
<feature type="transmembrane region" description="Helical" evidence="1">
    <location>
        <begin position="36"/>
        <end position="56"/>
    </location>
</feature>
<dbReference type="PANTHER" id="PTHR33121:SF70">
    <property type="entry name" value="SIGNALING PROTEIN YKOW"/>
    <property type="match status" value="1"/>
</dbReference>
<dbReference type="Proteomes" id="UP000267535">
    <property type="component" value="Unassembled WGS sequence"/>
</dbReference>
<proteinExistence type="predicted"/>
<feature type="transmembrane region" description="Helical" evidence="1">
    <location>
        <begin position="62"/>
        <end position="84"/>
    </location>
</feature>
<evidence type="ECO:0000256" key="1">
    <source>
        <dbReference type="SAM" id="Phobius"/>
    </source>
</evidence>
<dbReference type="InterPro" id="IPR029787">
    <property type="entry name" value="Nucleotide_cyclase"/>
</dbReference>
<dbReference type="Gene3D" id="3.30.70.270">
    <property type="match status" value="1"/>
</dbReference>
<keyword evidence="1" id="KW-1133">Transmembrane helix</keyword>
<keyword evidence="4" id="KW-1185">Reference proteome</keyword>
<evidence type="ECO:0000313" key="4">
    <source>
        <dbReference type="Proteomes" id="UP000267535"/>
    </source>
</evidence>
<keyword evidence="1" id="KW-0472">Membrane</keyword>
<feature type="transmembrane region" description="Helical" evidence="1">
    <location>
        <begin position="151"/>
        <end position="168"/>
    </location>
</feature>
<dbReference type="InterPro" id="IPR000160">
    <property type="entry name" value="GGDEF_dom"/>
</dbReference>
<name>A0A3P1STM9_9GAMM</name>
<dbReference type="EMBL" id="RQXV01000002">
    <property type="protein sequence ID" value="RRD00552.1"/>
    <property type="molecule type" value="Genomic_DNA"/>
</dbReference>
<dbReference type="NCBIfam" id="TIGR00254">
    <property type="entry name" value="GGDEF"/>
    <property type="match status" value="1"/>
</dbReference>
<accession>A0A3P1STM9</accession>
<keyword evidence="1" id="KW-0812">Transmembrane</keyword>
<dbReference type="InterPro" id="IPR043128">
    <property type="entry name" value="Rev_trsase/Diguanyl_cyclase"/>
</dbReference>